<reference evidence="2" key="1">
    <citation type="journal article" date="2019" name="Int. J. Syst. Evol. Microbiol.">
        <title>The Global Catalogue of Microorganisms (GCM) 10K type strain sequencing project: providing services to taxonomists for standard genome sequencing and annotation.</title>
        <authorList>
            <consortium name="The Broad Institute Genomics Platform"/>
            <consortium name="The Broad Institute Genome Sequencing Center for Infectious Disease"/>
            <person name="Wu L."/>
            <person name="Ma J."/>
        </authorList>
    </citation>
    <scope>NUCLEOTIDE SEQUENCE [LARGE SCALE GENOMIC DNA]</scope>
    <source>
        <strain evidence="2">XZYJ18</strain>
    </source>
</reference>
<keyword evidence="2" id="KW-1185">Reference proteome</keyword>
<gene>
    <name evidence="1" type="ORF">ACFO4E_29125</name>
</gene>
<name>A0ABV9E410_9ACTN</name>
<organism evidence="1 2">
    <name type="scientific">Nocardiopsis mangrovi</name>
    <dbReference type="NCBI Taxonomy" id="1179818"/>
    <lineage>
        <taxon>Bacteria</taxon>
        <taxon>Bacillati</taxon>
        <taxon>Actinomycetota</taxon>
        <taxon>Actinomycetes</taxon>
        <taxon>Streptosporangiales</taxon>
        <taxon>Nocardiopsidaceae</taxon>
        <taxon>Nocardiopsis</taxon>
    </lineage>
</organism>
<evidence type="ECO:0000313" key="2">
    <source>
        <dbReference type="Proteomes" id="UP001595923"/>
    </source>
</evidence>
<protein>
    <submittedName>
        <fullName evidence="1">Uncharacterized protein</fullName>
    </submittedName>
</protein>
<proteinExistence type="predicted"/>
<dbReference type="RefSeq" id="WP_378580370.1">
    <property type="nucleotide sequence ID" value="NZ_JBHSFQ010000053.1"/>
</dbReference>
<dbReference type="Proteomes" id="UP001595923">
    <property type="component" value="Unassembled WGS sequence"/>
</dbReference>
<dbReference type="EMBL" id="JBHSFQ010000053">
    <property type="protein sequence ID" value="MFC4565936.1"/>
    <property type="molecule type" value="Genomic_DNA"/>
</dbReference>
<sequence>MTGTVAAEYEESGEGGRIWGLVDRERIEEITFARGSRIRCGAPTPSTT</sequence>
<evidence type="ECO:0000313" key="1">
    <source>
        <dbReference type="EMBL" id="MFC4565936.1"/>
    </source>
</evidence>
<comment type="caution">
    <text evidence="1">The sequence shown here is derived from an EMBL/GenBank/DDBJ whole genome shotgun (WGS) entry which is preliminary data.</text>
</comment>
<accession>A0ABV9E410</accession>